<dbReference type="Proteomes" id="UP000199092">
    <property type="component" value="Chromosome I"/>
</dbReference>
<dbReference type="Gene3D" id="3.40.50.2000">
    <property type="entry name" value="Glycogen Phosphorylase B"/>
    <property type="match status" value="1"/>
</dbReference>
<evidence type="ECO:0000313" key="1">
    <source>
        <dbReference type="EMBL" id="SDR75959.1"/>
    </source>
</evidence>
<keyword evidence="2" id="KW-1185">Reference proteome</keyword>
<dbReference type="GO" id="GO:0016740">
    <property type="term" value="F:transferase activity"/>
    <property type="evidence" value="ECO:0007669"/>
    <property type="project" value="UniProtKB-KW"/>
</dbReference>
<proteinExistence type="predicted"/>
<dbReference type="InterPro" id="IPR029044">
    <property type="entry name" value="Nucleotide-diphossugar_trans"/>
</dbReference>
<dbReference type="PANTHER" id="PTHR43179">
    <property type="entry name" value="RHAMNOSYLTRANSFERASE WBBL"/>
    <property type="match status" value="1"/>
</dbReference>
<accession>A0A1H1LQ73</accession>
<evidence type="ECO:0000313" key="2">
    <source>
        <dbReference type="Proteomes" id="UP000199092"/>
    </source>
</evidence>
<dbReference type="EMBL" id="LT629749">
    <property type="protein sequence ID" value="SDR75959.1"/>
    <property type="molecule type" value="Genomic_DNA"/>
</dbReference>
<dbReference type="CDD" id="cd04186">
    <property type="entry name" value="GT_2_like_c"/>
    <property type="match status" value="1"/>
</dbReference>
<dbReference type="PANTHER" id="PTHR43179:SF7">
    <property type="entry name" value="RHAMNOSYLTRANSFERASE WBBL"/>
    <property type="match status" value="1"/>
</dbReference>
<dbReference type="Pfam" id="PF13641">
    <property type="entry name" value="Glyco_tranf_2_3"/>
    <property type="match status" value="1"/>
</dbReference>
<dbReference type="AlphaFoldDB" id="A0A1H1LQ73"/>
<name>A0A1H1LQ73_9ACTN</name>
<sequence length="646" mass="70274">MSGPLPRCAAVVVNYGSSALLATNLTAVAAASPDLDVVVVDNFTSAAELAAVRTLCAARGWLLVASPTNVGFGSGVNLGARAALDAGAEQLLLLNPDARLDGSALERLQRVVAADPMVMVGPVVRTVDGRVWSDGTDLYLDRGSMRATRKRPTDPEPRVEMWLSGACLLLSRRLWDAVGGFDDRYFLYWEDVDLSRRVREAGGSLRVVREAEAVHDEGGTQGEGGGRAKSATYYRYNIRNRLLFAGQHLDAADRRRWVATALPEAYAIVLRGGRRQLLTSTAPWTAMVGGTLDGLRLLRRAARTTRTADAAGPVRVLQSFPDPRPTTNPYIWMLKDCLDAHPDVTLSTFSWRRALTGDHDVFHAHWPEILVTGSTPVKKALRQLLFVALLLRLRLRGTAVVRTVHNLELPSGISRRETVLLRWFQRWTTLLIRINTSTELAERPHETVVHGHYRDWFAAHPRAEPVPGRLAYFGLIRRYKAVDTLLSAFRAATDPGLSLFVGGRPSSPDLRAELTALAGPDPRISTHLEFLTDAELVAAASAAQLVVLPYREMHNSGGVLAALSLDRPVLVPDNEVNTQLAAEVGPGWIHTYAGGLTAEDLTSTLARLAGGPTGRPDLSARDWSTAADLHLLAYRRARALVAGTGS</sequence>
<reference evidence="1 2" key="1">
    <citation type="submission" date="2016-10" db="EMBL/GenBank/DDBJ databases">
        <authorList>
            <person name="de Groot N.N."/>
        </authorList>
    </citation>
    <scope>NUCLEOTIDE SEQUENCE [LARGE SCALE GENOMIC DNA]</scope>
    <source>
        <strain evidence="1 2">DSM 21741</strain>
    </source>
</reference>
<gene>
    <name evidence="1" type="ORF">SAMN04488543_0357</name>
</gene>
<dbReference type="SUPFAM" id="SSF53756">
    <property type="entry name" value="UDP-Glycosyltransferase/glycogen phosphorylase"/>
    <property type="match status" value="1"/>
</dbReference>
<dbReference type="STRING" id="546871.SAMN04488543_0357"/>
<protein>
    <submittedName>
        <fullName evidence="1">Glycosyltransferase, GT2 family</fullName>
    </submittedName>
</protein>
<dbReference type="RefSeq" id="WP_197677165.1">
    <property type="nucleotide sequence ID" value="NZ_LT629749.1"/>
</dbReference>
<keyword evidence="1" id="KW-0808">Transferase</keyword>
<organism evidence="1 2">
    <name type="scientific">Friedmanniella luteola</name>
    <dbReference type="NCBI Taxonomy" id="546871"/>
    <lineage>
        <taxon>Bacteria</taxon>
        <taxon>Bacillati</taxon>
        <taxon>Actinomycetota</taxon>
        <taxon>Actinomycetes</taxon>
        <taxon>Propionibacteriales</taxon>
        <taxon>Nocardioidaceae</taxon>
        <taxon>Friedmanniella</taxon>
    </lineage>
</organism>
<dbReference type="SUPFAM" id="SSF53448">
    <property type="entry name" value="Nucleotide-diphospho-sugar transferases"/>
    <property type="match status" value="1"/>
</dbReference>
<dbReference type="Gene3D" id="3.90.550.10">
    <property type="entry name" value="Spore Coat Polysaccharide Biosynthesis Protein SpsA, Chain A"/>
    <property type="match status" value="1"/>
</dbReference>